<dbReference type="AlphaFoldDB" id="A0A1S8D3F7"/>
<dbReference type="RefSeq" id="WP_058389468.1">
    <property type="nucleotide sequence ID" value="NZ_CP025062.1"/>
</dbReference>
<dbReference type="InterPro" id="IPR022742">
    <property type="entry name" value="Hydrolase_4"/>
</dbReference>
<gene>
    <name evidence="4" type="ORF">APZ41_012925</name>
</gene>
<dbReference type="GO" id="GO:0016020">
    <property type="term" value="C:membrane"/>
    <property type="evidence" value="ECO:0007669"/>
    <property type="project" value="TreeGrafter"/>
</dbReference>
<dbReference type="OrthoDB" id="8476759at2"/>
<dbReference type="PANTHER" id="PTHR43798:SF31">
    <property type="entry name" value="AB HYDROLASE SUPERFAMILY PROTEIN YCLE"/>
    <property type="match status" value="1"/>
</dbReference>
<dbReference type="Gene3D" id="3.40.50.1820">
    <property type="entry name" value="alpha/beta hydrolase"/>
    <property type="match status" value="1"/>
</dbReference>
<reference evidence="4" key="1">
    <citation type="submission" date="2016-12" db="EMBL/GenBank/DDBJ databases">
        <title>Draft genome sequence of Roseomonas mucosa strain AU37, isolated from a peripheral intravenous catheter.</title>
        <authorList>
            <person name="Choudhury M.A."/>
            <person name="Sidjabat H.E."/>
            <person name="Wailan A.M."/>
            <person name="Zhang L."/>
            <person name="Marsh N.M."/>
            <person name="Rickard C.M."/>
            <person name="Davies M."/>
            <person name="Mcmillan D.J."/>
        </authorList>
    </citation>
    <scope>NUCLEOTIDE SEQUENCE [LARGE SCALE GENOMIC DNA]</scope>
    <source>
        <strain evidence="4">AU37</strain>
    </source>
</reference>
<keyword evidence="1 4" id="KW-0378">Hydrolase</keyword>
<evidence type="ECO:0000256" key="2">
    <source>
        <dbReference type="PIRSR" id="PIRSR017388-1"/>
    </source>
</evidence>
<dbReference type="Pfam" id="PF12146">
    <property type="entry name" value="Hydrolase_4"/>
    <property type="match status" value="1"/>
</dbReference>
<accession>A0A1S8D3F7</accession>
<evidence type="ECO:0000313" key="5">
    <source>
        <dbReference type="Proteomes" id="UP000054844"/>
    </source>
</evidence>
<dbReference type="InterPro" id="IPR012354">
    <property type="entry name" value="Esterase_lipase"/>
</dbReference>
<feature type="active site" description="Charge relay system" evidence="2">
    <location>
        <position position="243"/>
    </location>
</feature>
<evidence type="ECO:0000259" key="3">
    <source>
        <dbReference type="Pfam" id="PF12146"/>
    </source>
</evidence>
<dbReference type="PANTHER" id="PTHR43798">
    <property type="entry name" value="MONOACYLGLYCEROL LIPASE"/>
    <property type="match status" value="1"/>
</dbReference>
<feature type="active site" description="Nucleophile" evidence="2">
    <location>
        <position position="91"/>
    </location>
</feature>
<dbReference type="SUPFAM" id="SSF53474">
    <property type="entry name" value="alpha/beta-Hydrolases"/>
    <property type="match status" value="1"/>
</dbReference>
<protein>
    <submittedName>
        <fullName evidence="4">Alpha/beta hydrolase</fullName>
    </submittedName>
</protein>
<evidence type="ECO:0000313" key="4">
    <source>
        <dbReference type="EMBL" id="ONH82771.1"/>
    </source>
</evidence>
<evidence type="ECO:0000256" key="1">
    <source>
        <dbReference type="ARBA" id="ARBA00022801"/>
    </source>
</evidence>
<dbReference type="STRING" id="207340.APZ41_012925"/>
<dbReference type="InterPro" id="IPR050266">
    <property type="entry name" value="AB_hydrolase_sf"/>
</dbReference>
<dbReference type="EMBL" id="LLWF02000042">
    <property type="protein sequence ID" value="ONH82771.1"/>
    <property type="molecule type" value="Genomic_DNA"/>
</dbReference>
<feature type="domain" description="Serine aminopeptidase S33" evidence="3">
    <location>
        <begin position="13"/>
        <end position="249"/>
    </location>
</feature>
<dbReference type="InterPro" id="IPR000073">
    <property type="entry name" value="AB_hydrolase_1"/>
</dbReference>
<dbReference type="PRINTS" id="PR00111">
    <property type="entry name" value="ABHYDROLASE"/>
</dbReference>
<dbReference type="GO" id="GO:0052689">
    <property type="term" value="F:carboxylic ester hydrolase activity"/>
    <property type="evidence" value="ECO:0007669"/>
    <property type="project" value="InterPro"/>
</dbReference>
<organism evidence="4 5">
    <name type="scientific">Roseomonas mucosa</name>
    <dbReference type="NCBI Taxonomy" id="207340"/>
    <lineage>
        <taxon>Bacteria</taxon>
        <taxon>Pseudomonadati</taxon>
        <taxon>Pseudomonadota</taxon>
        <taxon>Alphaproteobacteria</taxon>
        <taxon>Acetobacterales</taxon>
        <taxon>Roseomonadaceae</taxon>
        <taxon>Roseomonas</taxon>
    </lineage>
</organism>
<sequence length="292" mass="32647">MIVDRSCFLRGRTRTGVLLIHGLGGTPAEMAHLGRSLYGTGAHVLCCQLAGHCGTEEQLAGTGWRDWYDSVEAALTRLRESCDTVIVGGLSMGAVLAARLAREEPERVQGLVLLAPTLRYDGWAMPRFSFLLRGLVHLPFGRRYRFREQEPFGIKDPRIRRWVQKSLNTPGNLDAGLEATPALAIREMWRLVADMRGTLPEIRQDTLLIHAREDDVASLRNAFHFQRHLGGRVETLVLEDSYHIITVDRQRQIVNRRVADFVRQAGGWELAPLAAKPEVVSDNDAAHLCDAV</sequence>
<comment type="caution">
    <text evidence="4">The sequence shown here is derived from an EMBL/GenBank/DDBJ whole genome shotgun (WGS) entry which is preliminary data.</text>
</comment>
<proteinExistence type="predicted"/>
<name>A0A1S8D3F7_9PROT</name>
<dbReference type="PIRSF" id="PIRSF017388">
    <property type="entry name" value="Esterase_lipase"/>
    <property type="match status" value="1"/>
</dbReference>
<dbReference type="Proteomes" id="UP000054844">
    <property type="component" value="Unassembled WGS sequence"/>
</dbReference>
<feature type="active site" description="Charge relay system" evidence="2">
    <location>
        <position position="214"/>
    </location>
</feature>
<dbReference type="InterPro" id="IPR029058">
    <property type="entry name" value="AB_hydrolase_fold"/>
</dbReference>
<keyword evidence="5" id="KW-1185">Reference proteome</keyword>